<evidence type="ECO:0000313" key="3">
    <source>
        <dbReference type="Proteomes" id="UP000800235"/>
    </source>
</evidence>
<protein>
    <submittedName>
        <fullName evidence="2">Uncharacterized protein</fullName>
    </submittedName>
</protein>
<dbReference type="Proteomes" id="UP000800235">
    <property type="component" value="Unassembled WGS sequence"/>
</dbReference>
<comment type="caution">
    <text evidence="2">The sequence shown here is derived from an EMBL/GenBank/DDBJ whole genome shotgun (WGS) entry which is preliminary data.</text>
</comment>
<keyword evidence="3" id="KW-1185">Reference proteome</keyword>
<feature type="compositionally biased region" description="Basic and acidic residues" evidence="1">
    <location>
        <begin position="10"/>
        <end position="19"/>
    </location>
</feature>
<proteinExistence type="predicted"/>
<evidence type="ECO:0000313" key="2">
    <source>
        <dbReference type="EMBL" id="KAF2429645.1"/>
    </source>
</evidence>
<sequence>MSNARMHSGARCEVHHGKDTSVSQSLGPPSKSLFARMSSLLSSKAVRLDLYRKSPNENCVTNPAFFYRIETSQSTFCSLACFTVHVDSVEVSSNAWPMIGAGLNGVGNMYIYPNYGVPILVIVGEKIRKNTRRPVVERVIGLLEECVVA</sequence>
<gene>
    <name evidence="2" type="ORF">EJ08DRAFT_271382</name>
</gene>
<reference evidence="2" key="1">
    <citation type="journal article" date="2020" name="Stud. Mycol.">
        <title>101 Dothideomycetes genomes: a test case for predicting lifestyles and emergence of pathogens.</title>
        <authorList>
            <person name="Haridas S."/>
            <person name="Albert R."/>
            <person name="Binder M."/>
            <person name="Bloem J."/>
            <person name="Labutti K."/>
            <person name="Salamov A."/>
            <person name="Andreopoulos B."/>
            <person name="Baker S."/>
            <person name="Barry K."/>
            <person name="Bills G."/>
            <person name="Bluhm B."/>
            <person name="Cannon C."/>
            <person name="Castanera R."/>
            <person name="Culley D."/>
            <person name="Daum C."/>
            <person name="Ezra D."/>
            <person name="Gonzalez J."/>
            <person name="Henrissat B."/>
            <person name="Kuo A."/>
            <person name="Liang C."/>
            <person name="Lipzen A."/>
            <person name="Lutzoni F."/>
            <person name="Magnuson J."/>
            <person name="Mondo S."/>
            <person name="Nolan M."/>
            <person name="Ohm R."/>
            <person name="Pangilinan J."/>
            <person name="Park H.-J."/>
            <person name="Ramirez L."/>
            <person name="Alfaro M."/>
            <person name="Sun H."/>
            <person name="Tritt A."/>
            <person name="Yoshinaga Y."/>
            <person name="Zwiers L.-H."/>
            <person name="Turgeon B."/>
            <person name="Goodwin S."/>
            <person name="Spatafora J."/>
            <person name="Crous P."/>
            <person name="Grigoriev I."/>
        </authorList>
    </citation>
    <scope>NUCLEOTIDE SEQUENCE</scope>
    <source>
        <strain evidence="2">CBS 130266</strain>
    </source>
</reference>
<dbReference type="AlphaFoldDB" id="A0A9P4NQ78"/>
<dbReference type="EMBL" id="MU007045">
    <property type="protein sequence ID" value="KAF2429645.1"/>
    <property type="molecule type" value="Genomic_DNA"/>
</dbReference>
<organism evidence="2 3">
    <name type="scientific">Tothia fuscella</name>
    <dbReference type="NCBI Taxonomy" id="1048955"/>
    <lineage>
        <taxon>Eukaryota</taxon>
        <taxon>Fungi</taxon>
        <taxon>Dikarya</taxon>
        <taxon>Ascomycota</taxon>
        <taxon>Pezizomycotina</taxon>
        <taxon>Dothideomycetes</taxon>
        <taxon>Pleosporomycetidae</taxon>
        <taxon>Venturiales</taxon>
        <taxon>Cylindrosympodiaceae</taxon>
        <taxon>Tothia</taxon>
    </lineage>
</organism>
<feature type="region of interest" description="Disordered" evidence="1">
    <location>
        <begin position="1"/>
        <end position="27"/>
    </location>
</feature>
<accession>A0A9P4NQ78</accession>
<evidence type="ECO:0000256" key="1">
    <source>
        <dbReference type="SAM" id="MobiDB-lite"/>
    </source>
</evidence>
<name>A0A9P4NQ78_9PEZI</name>